<evidence type="ECO:0000256" key="2">
    <source>
        <dbReference type="ARBA" id="ARBA00022741"/>
    </source>
</evidence>
<accession>A0A328UDA3</accession>
<dbReference type="InterPro" id="IPR036451">
    <property type="entry name" value="CblAdoTrfase-like_sf"/>
</dbReference>
<protein>
    <submittedName>
        <fullName evidence="5">ATP--cob(I)alamin adenosyltransferase</fullName>
    </submittedName>
</protein>
<evidence type="ECO:0000256" key="1">
    <source>
        <dbReference type="ARBA" id="ARBA00022679"/>
    </source>
</evidence>
<keyword evidence="6" id="KW-1185">Reference proteome</keyword>
<evidence type="ECO:0000313" key="5">
    <source>
        <dbReference type="EMBL" id="RAQ28465.1"/>
    </source>
</evidence>
<organism evidence="5 6">
    <name type="scientific">Hydrogeniiclostridium mannosilyticum</name>
    <dbReference type="NCBI Taxonomy" id="2764322"/>
    <lineage>
        <taxon>Bacteria</taxon>
        <taxon>Bacillati</taxon>
        <taxon>Bacillota</taxon>
        <taxon>Clostridia</taxon>
        <taxon>Eubacteriales</taxon>
        <taxon>Acutalibacteraceae</taxon>
        <taxon>Hydrogeniiclostridium</taxon>
    </lineage>
</organism>
<comment type="caution">
    <text evidence="5">The sequence shown here is derived from an EMBL/GenBank/DDBJ whole genome shotgun (WGS) entry which is preliminary data.</text>
</comment>
<evidence type="ECO:0000313" key="6">
    <source>
        <dbReference type="Proteomes" id="UP000249377"/>
    </source>
</evidence>
<dbReference type="EMBL" id="QLYR01000005">
    <property type="protein sequence ID" value="RAQ28465.1"/>
    <property type="molecule type" value="Genomic_DNA"/>
</dbReference>
<gene>
    <name evidence="5" type="ORF">DPQ25_09060</name>
</gene>
<keyword evidence="2" id="KW-0547">Nucleotide-binding</keyword>
<evidence type="ECO:0000256" key="3">
    <source>
        <dbReference type="ARBA" id="ARBA00022840"/>
    </source>
</evidence>
<dbReference type="AlphaFoldDB" id="A0A328UDA3"/>
<name>A0A328UDA3_9FIRM</name>
<feature type="domain" description="Cobalamin adenosyltransferase-like" evidence="4">
    <location>
        <begin position="37"/>
        <end position="163"/>
    </location>
</feature>
<dbReference type="GO" id="GO:0005524">
    <property type="term" value="F:ATP binding"/>
    <property type="evidence" value="ECO:0007669"/>
    <property type="project" value="UniProtKB-KW"/>
</dbReference>
<keyword evidence="1 5" id="KW-0808">Transferase</keyword>
<sequence>MGGNQTMNEKIYRSPYEAYPFLADPSEDFRCDFEILTDRISSETGLLRSIIRDEILRSELLKVDELIYHANPTLRTHMTVTADEVQWLKDCVDRLKLETQGRCKLFVLPQGSTAGCIAHVLRTDGKVLVRMLYRYAQSGNPVEPLLFDFANLLSGYFFVLALYLNERDGIDEIPFISRNYR</sequence>
<dbReference type="SUPFAM" id="SSF89028">
    <property type="entry name" value="Cobalamin adenosyltransferase-like"/>
    <property type="match status" value="1"/>
</dbReference>
<dbReference type="Pfam" id="PF01923">
    <property type="entry name" value="Cob_adeno_trans"/>
    <property type="match status" value="1"/>
</dbReference>
<keyword evidence="3" id="KW-0067">ATP-binding</keyword>
<reference evidence="5 6" key="1">
    <citation type="submission" date="2018-06" db="EMBL/GenBank/DDBJ databases">
        <title>Noncontiguous genome sequence of Ruminococcaceae bacterium ASD2818.</title>
        <authorList>
            <person name="Chaplin A.V."/>
            <person name="Sokolova S.R."/>
            <person name="Kochetkova T.O."/>
            <person name="Goltsov A.Y."/>
            <person name="Trofimov D.Y."/>
            <person name="Efimov B.A."/>
        </authorList>
    </citation>
    <scope>NUCLEOTIDE SEQUENCE [LARGE SCALE GENOMIC DNA]</scope>
    <source>
        <strain evidence="5 6">ASD2818</strain>
    </source>
</reference>
<dbReference type="Proteomes" id="UP000249377">
    <property type="component" value="Unassembled WGS sequence"/>
</dbReference>
<dbReference type="InterPro" id="IPR016030">
    <property type="entry name" value="CblAdoTrfase-like"/>
</dbReference>
<dbReference type="Gene3D" id="1.20.1200.10">
    <property type="entry name" value="Cobalamin adenosyltransferase-like"/>
    <property type="match status" value="1"/>
</dbReference>
<evidence type="ECO:0000259" key="4">
    <source>
        <dbReference type="Pfam" id="PF01923"/>
    </source>
</evidence>
<proteinExistence type="predicted"/>
<dbReference type="GO" id="GO:0016740">
    <property type="term" value="F:transferase activity"/>
    <property type="evidence" value="ECO:0007669"/>
    <property type="project" value="UniProtKB-KW"/>
</dbReference>